<evidence type="ECO:0000256" key="1">
    <source>
        <dbReference type="SAM" id="Phobius"/>
    </source>
</evidence>
<sequence>MLISWALAKVFVTGFTGLSIYIYLLKKGLAASFFLFTKS</sequence>
<evidence type="ECO:0000313" key="3">
    <source>
        <dbReference type="Proteomes" id="UP000030019"/>
    </source>
</evidence>
<name>A0A0A0DL79_9STRE</name>
<gene>
    <name evidence="2" type="ORF">SSIN_0506</name>
</gene>
<dbReference type="Proteomes" id="UP000030019">
    <property type="component" value="Unassembled WGS sequence"/>
</dbReference>
<evidence type="ECO:0000313" key="2">
    <source>
        <dbReference type="EMBL" id="KGM37712.1"/>
    </source>
</evidence>
<proteinExistence type="predicted"/>
<reference evidence="2 3" key="1">
    <citation type="submission" date="2014-06" db="EMBL/GenBank/DDBJ databases">
        <authorList>
            <person name="Teng J.L."/>
            <person name="Huang Y."/>
            <person name="Tse H."/>
            <person name="Lau S.K."/>
            <person name="Woo P.C."/>
        </authorList>
    </citation>
    <scope>NUCLEOTIDE SEQUENCE [LARGE SCALE GENOMIC DNA]</scope>
    <source>
        <strain evidence="2 3">HKU4</strain>
    </source>
</reference>
<keyword evidence="3" id="KW-1185">Reference proteome</keyword>
<dbReference type="EMBL" id="JPEN01000038">
    <property type="protein sequence ID" value="KGM37712.1"/>
    <property type="molecule type" value="Genomic_DNA"/>
</dbReference>
<keyword evidence="1" id="KW-0472">Membrane</keyword>
<keyword evidence="1" id="KW-0812">Transmembrane</keyword>
<organism evidence="2 3">
    <name type="scientific">Streptococcus sinensis</name>
    <dbReference type="NCBI Taxonomy" id="176090"/>
    <lineage>
        <taxon>Bacteria</taxon>
        <taxon>Bacillati</taxon>
        <taxon>Bacillota</taxon>
        <taxon>Bacilli</taxon>
        <taxon>Lactobacillales</taxon>
        <taxon>Streptococcaceae</taxon>
        <taxon>Streptococcus</taxon>
    </lineage>
</organism>
<feature type="transmembrane region" description="Helical" evidence="1">
    <location>
        <begin position="6"/>
        <end position="25"/>
    </location>
</feature>
<accession>A0A0A0DL79</accession>
<comment type="caution">
    <text evidence="2">The sequence shown here is derived from an EMBL/GenBank/DDBJ whole genome shotgun (WGS) entry which is preliminary data.</text>
</comment>
<protein>
    <submittedName>
        <fullName evidence="2">Uncharacterized protein</fullName>
    </submittedName>
</protein>
<dbReference type="PATRIC" id="fig|176090.4.peg.500"/>
<keyword evidence="1" id="KW-1133">Transmembrane helix</keyword>
<dbReference type="AlphaFoldDB" id="A0A0A0DL79"/>